<dbReference type="RefSeq" id="XP_033579640.1">
    <property type="nucleotide sequence ID" value="XM_033725294.1"/>
</dbReference>
<feature type="region of interest" description="Disordered" evidence="1">
    <location>
        <begin position="250"/>
        <end position="284"/>
    </location>
</feature>
<protein>
    <submittedName>
        <fullName evidence="2 4">Uncharacterized protein</fullName>
    </submittedName>
</protein>
<feature type="compositionally biased region" description="Basic and acidic residues" evidence="1">
    <location>
        <begin position="82"/>
        <end position="95"/>
    </location>
</feature>
<evidence type="ECO:0000313" key="2">
    <source>
        <dbReference type="EMBL" id="KAF2812676.1"/>
    </source>
</evidence>
<proteinExistence type="predicted"/>
<dbReference type="GeneID" id="54466187"/>
<reference evidence="2 4" key="1">
    <citation type="journal article" date="2020" name="Stud. Mycol.">
        <title>101 Dothideomycetes genomes: a test case for predicting lifestyles and emergence of pathogens.</title>
        <authorList>
            <person name="Haridas S."/>
            <person name="Albert R."/>
            <person name="Binder M."/>
            <person name="Bloem J."/>
            <person name="Labutti K."/>
            <person name="Salamov A."/>
            <person name="Andreopoulos B."/>
            <person name="Baker S."/>
            <person name="Barry K."/>
            <person name="Bills G."/>
            <person name="Bluhm B."/>
            <person name="Cannon C."/>
            <person name="Castanera R."/>
            <person name="Culley D."/>
            <person name="Daum C."/>
            <person name="Ezra D."/>
            <person name="Gonzalez J."/>
            <person name="Henrissat B."/>
            <person name="Kuo A."/>
            <person name="Liang C."/>
            <person name="Lipzen A."/>
            <person name="Lutzoni F."/>
            <person name="Magnuson J."/>
            <person name="Mondo S."/>
            <person name="Nolan M."/>
            <person name="Ohm R."/>
            <person name="Pangilinan J."/>
            <person name="Park H.-J."/>
            <person name="Ramirez L."/>
            <person name="Alfaro M."/>
            <person name="Sun H."/>
            <person name="Tritt A."/>
            <person name="Yoshinaga Y."/>
            <person name="Zwiers L.-H."/>
            <person name="Turgeon B."/>
            <person name="Goodwin S."/>
            <person name="Spatafora J."/>
            <person name="Crous P."/>
            <person name="Grigoriev I."/>
        </authorList>
    </citation>
    <scope>NUCLEOTIDE SEQUENCE</scope>
    <source>
        <strain evidence="2 4">CBS 304.34</strain>
    </source>
</reference>
<feature type="region of interest" description="Disordered" evidence="1">
    <location>
        <begin position="1"/>
        <end position="49"/>
    </location>
</feature>
<evidence type="ECO:0000313" key="4">
    <source>
        <dbReference type="RefSeq" id="XP_033579640.1"/>
    </source>
</evidence>
<keyword evidence="3" id="KW-1185">Reference proteome</keyword>
<gene>
    <name evidence="2 4" type="ORF">BDZ99DRAFT_518490</name>
</gene>
<dbReference type="AlphaFoldDB" id="A0A6A6YUP1"/>
<evidence type="ECO:0000256" key="1">
    <source>
        <dbReference type="SAM" id="MobiDB-lite"/>
    </source>
</evidence>
<evidence type="ECO:0000313" key="3">
    <source>
        <dbReference type="Proteomes" id="UP000504636"/>
    </source>
</evidence>
<accession>A0A6A6YUP1</accession>
<organism evidence="2">
    <name type="scientific">Mytilinidion resinicola</name>
    <dbReference type="NCBI Taxonomy" id="574789"/>
    <lineage>
        <taxon>Eukaryota</taxon>
        <taxon>Fungi</taxon>
        <taxon>Dikarya</taxon>
        <taxon>Ascomycota</taxon>
        <taxon>Pezizomycotina</taxon>
        <taxon>Dothideomycetes</taxon>
        <taxon>Pleosporomycetidae</taxon>
        <taxon>Mytilinidiales</taxon>
        <taxon>Mytilinidiaceae</taxon>
        <taxon>Mytilinidion</taxon>
    </lineage>
</organism>
<dbReference type="EMBL" id="MU003697">
    <property type="protein sequence ID" value="KAF2812676.1"/>
    <property type="molecule type" value="Genomic_DNA"/>
</dbReference>
<dbReference type="Proteomes" id="UP000504636">
    <property type="component" value="Unplaced"/>
</dbReference>
<name>A0A6A6YUP1_9PEZI</name>
<feature type="region of interest" description="Disordered" evidence="1">
    <location>
        <begin position="77"/>
        <end position="112"/>
    </location>
</feature>
<feature type="region of interest" description="Disordered" evidence="1">
    <location>
        <begin position="136"/>
        <end position="162"/>
    </location>
</feature>
<feature type="compositionally biased region" description="Basic residues" evidence="1">
    <location>
        <begin position="143"/>
        <end position="161"/>
    </location>
</feature>
<reference evidence="4" key="3">
    <citation type="submission" date="2025-04" db="UniProtKB">
        <authorList>
            <consortium name="RefSeq"/>
        </authorList>
    </citation>
    <scope>IDENTIFICATION</scope>
    <source>
        <strain evidence="4">CBS 304.34</strain>
    </source>
</reference>
<sequence>MPMVSQQQRADPENAVRPRKCAGTTASHGIAASGNGVHSSLRQSRRRSAAFRARCCHPAQAVGGQVGRGWAEGDVRIGVGDQSEKSDPRSRDGDRSPAQFTTRATGSPGRFERTCHRLEPTCQEPRTLVATAELARRALSGRPRARRRRSQRSNQRQRSRMLHGTWRRWEAAAQAGRRNAQRAPVHRVNLAWEYASHLGQLAAPPALNPPSPPLGAGTGFAHQTPRCDAPPRPLDPSTLPFPPFRYMASVGNPRAAATRPAFDTRRKASRTHVPFNDAPVKRVS</sequence>
<reference evidence="4" key="2">
    <citation type="submission" date="2020-04" db="EMBL/GenBank/DDBJ databases">
        <authorList>
            <consortium name="NCBI Genome Project"/>
        </authorList>
    </citation>
    <scope>NUCLEOTIDE SEQUENCE</scope>
    <source>
        <strain evidence="4">CBS 304.34</strain>
    </source>
</reference>